<protein>
    <recommendedName>
        <fullName evidence="1">DNA ligase (NAD(+))</fullName>
        <ecNumber evidence="1">6.5.1.2</ecNumber>
    </recommendedName>
</protein>
<accession>A0ABZ0Z410</accession>
<keyword evidence="3" id="KW-0235">DNA replication</keyword>
<dbReference type="InterPro" id="IPR012340">
    <property type="entry name" value="NA-bd_OB-fold"/>
</dbReference>
<evidence type="ECO:0000259" key="6">
    <source>
        <dbReference type="SMART" id="SM00532"/>
    </source>
</evidence>
<evidence type="ECO:0000256" key="2">
    <source>
        <dbReference type="ARBA" id="ARBA00022598"/>
    </source>
</evidence>
<comment type="catalytic activity">
    <reaction evidence="5">
        <text>NAD(+) + (deoxyribonucleotide)n-3'-hydroxyl + 5'-phospho-(deoxyribonucleotide)m = (deoxyribonucleotide)n+m + AMP + beta-nicotinamide D-nucleotide.</text>
        <dbReference type="EC" id="6.5.1.2"/>
    </reaction>
</comment>
<organism evidence="7 8">
    <name type="scientific">phage Lak_Megaphage_RVC_JS4_GC31</name>
    <dbReference type="NCBI Taxonomy" id="3109228"/>
    <lineage>
        <taxon>Viruses</taxon>
        <taxon>Duplodnaviria</taxon>
        <taxon>Heunggongvirae</taxon>
        <taxon>Uroviricota</taxon>
        <taxon>Caudoviricetes</taxon>
        <taxon>Caudoviricetes code 15 clade</taxon>
    </lineage>
</organism>
<evidence type="ECO:0000313" key="8">
    <source>
        <dbReference type="Proteomes" id="UP001349343"/>
    </source>
</evidence>
<dbReference type="Proteomes" id="UP001349343">
    <property type="component" value="Segment"/>
</dbReference>
<dbReference type="Gene3D" id="2.40.50.140">
    <property type="entry name" value="Nucleic acid-binding proteins"/>
    <property type="match status" value="1"/>
</dbReference>
<reference evidence="7 8" key="1">
    <citation type="submission" date="2023-11" db="EMBL/GenBank/DDBJ databases">
        <authorList>
            <person name="Cook R."/>
            <person name="Crisci M."/>
            <person name="Pye H."/>
            <person name="Adriaenssens E."/>
            <person name="Santini J."/>
        </authorList>
    </citation>
    <scope>NUCLEOTIDE SEQUENCE [LARGE SCALE GENOMIC DNA]</scope>
    <source>
        <strain evidence="7">Lak_Megaphage_RVC_JS4_GC31</strain>
    </source>
</reference>
<dbReference type="InterPro" id="IPR013840">
    <property type="entry name" value="DNAligase_N"/>
</dbReference>
<dbReference type="Pfam" id="PF03120">
    <property type="entry name" value="OB_DNA_ligase"/>
    <property type="match status" value="1"/>
</dbReference>
<dbReference type="SUPFAM" id="SSF56091">
    <property type="entry name" value="DNA ligase/mRNA capping enzyme, catalytic domain"/>
    <property type="match status" value="1"/>
</dbReference>
<name>A0ABZ0Z410_9CAUD</name>
<dbReference type="Pfam" id="PF01653">
    <property type="entry name" value="DNA_ligase_aden"/>
    <property type="match status" value="1"/>
</dbReference>
<dbReference type="EC" id="6.5.1.2" evidence="1"/>
<evidence type="ECO:0000256" key="5">
    <source>
        <dbReference type="ARBA" id="ARBA00034005"/>
    </source>
</evidence>
<dbReference type="InterPro" id="IPR004150">
    <property type="entry name" value="NAD_DNA_ligase_OB"/>
</dbReference>
<dbReference type="InterPro" id="IPR013839">
    <property type="entry name" value="DNAligase_adenylation"/>
</dbReference>
<dbReference type="GO" id="GO:0016874">
    <property type="term" value="F:ligase activity"/>
    <property type="evidence" value="ECO:0007669"/>
    <property type="project" value="UniProtKB-KW"/>
</dbReference>
<dbReference type="SUPFAM" id="SSF50249">
    <property type="entry name" value="Nucleic acid-binding proteins"/>
    <property type="match status" value="1"/>
</dbReference>
<dbReference type="SMART" id="SM00532">
    <property type="entry name" value="LIGANc"/>
    <property type="match status" value="1"/>
</dbReference>
<keyword evidence="4" id="KW-0520">NAD</keyword>
<evidence type="ECO:0000256" key="3">
    <source>
        <dbReference type="ARBA" id="ARBA00022705"/>
    </source>
</evidence>
<evidence type="ECO:0000256" key="4">
    <source>
        <dbReference type="ARBA" id="ARBA00023027"/>
    </source>
</evidence>
<keyword evidence="8" id="KW-1185">Reference proteome</keyword>
<sequence length="727" mass="81690">MNNSSEIKLLIDNITELMNSNQSDNSEYDEQSEILNTALISLSVNDIKSDLSKKYIEKLLDIAKDYYYNTGNELIDDAMYDELESFIDLENKNYVGSKSSAKHANYTVKHSFIMGSLAKIQIKEDKKTGIVDWDTYANEFKKYFDKSTGCKYFETTPKLDGCSFSAEFDSDGDLISCATRGDGEYGSDISHWFNAQLKTKYWSKIKDCCVNLLDKNDTLVIRGEVLVPSSAFKSNYANDFKNPRSYVAGKLGTKPSDLTESNLSGSNLHYVCYDYRIVDGETGTFTELSWMNPHDSTYKLLKPYLNGIGELPESKYCQVHPYNGNFTGEELQKIYDEYNSFRANESEYPLDGIVFKPEASARQYNDDRARPVDCVAMKFIPMINATEIVDIEWNVKKTGEYFPKAIINPVYMDGKEIRKASLHNYGYIMKHKCGIGSSVRISLAGDIIPFVYEIVHAAGTENINLPEDSEVNGVHLMKIFNDESELQKNQFIASANALNINTIGPAAASNLWDSLHNDVDNLCNIVLLMTDDNCELIYEKLGKSRSVDNIVKNLKEFRSHLTLEELILSFCFKNCGHRASALCAKIITGQDYSTASMGAESYKWAENPNSKEYMQVVNTAELLGISLEPTEDDSADGDKIPVIMTGSPKEFGFNTKKDFLAAHPEYVETTSWSDCKILFTDDLNSTSGKMKKAAKAGIPVKLYESTLENKLVKSVENAVNEAINELF</sequence>
<evidence type="ECO:0000313" key="7">
    <source>
        <dbReference type="EMBL" id="WQJ53207.1"/>
    </source>
</evidence>
<proteinExistence type="predicted"/>
<feature type="domain" description="NAD-dependent DNA ligase N-terminal" evidence="6">
    <location>
        <begin position="51"/>
        <end position="497"/>
    </location>
</feature>
<dbReference type="EMBL" id="OR769222">
    <property type="protein sequence ID" value="WQJ53207.1"/>
    <property type="molecule type" value="Genomic_DNA"/>
</dbReference>
<evidence type="ECO:0000256" key="1">
    <source>
        <dbReference type="ARBA" id="ARBA00012722"/>
    </source>
</evidence>
<dbReference type="Gene3D" id="3.30.470.30">
    <property type="entry name" value="DNA ligase/mRNA capping enzyme"/>
    <property type="match status" value="1"/>
</dbReference>
<keyword evidence="2 7" id="KW-0436">Ligase</keyword>